<feature type="compositionally biased region" description="Basic and acidic residues" evidence="1">
    <location>
        <begin position="29"/>
        <end position="42"/>
    </location>
</feature>
<accession>A0A9P1IQI9</accession>
<sequence length="472" mass="53176">MNKEDKTMKSRTNCVSALKSSARTPSSGEKQEIESSDDERKTATRKTRPFAARSVQESSMSKKLKPNATKSSVVKKSRSDLPKSNLESPCGSKKRQKDSTEKVKLPSSVPPISRSPSPTKIELSSKEKENNIPLRKRPSCKLPINIDPSPTKIELSNEKFDVPTTTKPVPLRKRPSSQLPLNIDPSPIKIELVNENIQGSKPSKPLRKQPSSVLPINIDPSPAKFEGAIENAYKNKEDEEHPANKIEESIRNILRQFDQNFVEVFKKEWEFVNASVVNDADCTAFSQNQQCNQDDTIVCLDINRVKLKSTPDYIHASNVEIKDISRKFILAQLPLVSIERYSDFWTMIHQQQINNIYLLSSLEESNKTEGEKFSGLFPIYYGATEEINECYWLEVMEKGDAIRVNLNVLNYWESGKTVKNRKKLLATILNLLAISEDEQHPIGIISKKGAGRAGTFLAILSAIHFMKNGTNF</sequence>
<dbReference type="AlphaFoldDB" id="A0A9P1IQI9"/>
<evidence type="ECO:0000259" key="2">
    <source>
        <dbReference type="PROSITE" id="PS50055"/>
    </source>
</evidence>
<dbReference type="Proteomes" id="UP001152747">
    <property type="component" value="Unassembled WGS sequence"/>
</dbReference>
<dbReference type="PANTHER" id="PTHR23219">
    <property type="entry name" value="TYROSINE-PROTEIN PHOSPHATASE C15H7.3-RELATED"/>
    <property type="match status" value="1"/>
</dbReference>
<dbReference type="PANTHER" id="PTHR23219:SF13">
    <property type="entry name" value="TYROSINE-PROTEIN PHOSPHATASE DOMAIN-CONTAINING PROTEIN"/>
    <property type="match status" value="1"/>
</dbReference>
<dbReference type="Gene3D" id="3.90.190.10">
    <property type="entry name" value="Protein tyrosine phosphatase superfamily"/>
    <property type="match status" value="1"/>
</dbReference>
<dbReference type="GO" id="GO:0004725">
    <property type="term" value="F:protein tyrosine phosphatase activity"/>
    <property type="evidence" value="ECO:0007669"/>
    <property type="project" value="InterPro"/>
</dbReference>
<dbReference type="OrthoDB" id="5870053at2759"/>
<dbReference type="PROSITE" id="PS50055">
    <property type="entry name" value="TYR_PHOSPHATASE_PTP"/>
    <property type="match status" value="1"/>
</dbReference>
<keyword evidence="4" id="KW-1185">Reference proteome</keyword>
<dbReference type="InterPro" id="IPR000242">
    <property type="entry name" value="PTP_cat"/>
</dbReference>
<dbReference type="Pfam" id="PF00102">
    <property type="entry name" value="Y_phosphatase"/>
    <property type="match status" value="1"/>
</dbReference>
<evidence type="ECO:0000313" key="3">
    <source>
        <dbReference type="EMBL" id="CAI5449301.1"/>
    </source>
</evidence>
<feature type="domain" description="Tyrosine-protein phosphatase" evidence="2">
    <location>
        <begin position="265"/>
        <end position="472"/>
    </location>
</feature>
<dbReference type="SUPFAM" id="SSF52799">
    <property type="entry name" value="(Phosphotyrosine protein) phosphatases II"/>
    <property type="match status" value="1"/>
</dbReference>
<feature type="region of interest" description="Disordered" evidence="1">
    <location>
        <begin position="199"/>
        <end position="220"/>
    </location>
</feature>
<gene>
    <name evidence="3" type="ORF">CAMP_LOCUS11938</name>
</gene>
<dbReference type="InterPro" id="IPR029021">
    <property type="entry name" value="Prot-tyrosine_phosphatase-like"/>
</dbReference>
<organism evidence="3 4">
    <name type="scientific">Caenorhabditis angaria</name>
    <dbReference type="NCBI Taxonomy" id="860376"/>
    <lineage>
        <taxon>Eukaryota</taxon>
        <taxon>Metazoa</taxon>
        <taxon>Ecdysozoa</taxon>
        <taxon>Nematoda</taxon>
        <taxon>Chromadorea</taxon>
        <taxon>Rhabditida</taxon>
        <taxon>Rhabditina</taxon>
        <taxon>Rhabditomorpha</taxon>
        <taxon>Rhabditoidea</taxon>
        <taxon>Rhabditidae</taxon>
        <taxon>Peloderinae</taxon>
        <taxon>Caenorhabditis</taxon>
    </lineage>
</organism>
<feature type="compositionally biased region" description="Polar residues" evidence="1">
    <location>
        <begin position="10"/>
        <end position="28"/>
    </location>
</feature>
<comment type="caution">
    <text evidence="3">The sequence shown here is derived from an EMBL/GenBank/DDBJ whole genome shotgun (WGS) entry which is preliminary data.</text>
</comment>
<feature type="region of interest" description="Disordered" evidence="1">
    <location>
        <begin position="1"/>
        <end position="183"/>
    </location>
</feature>
<reference evidence="3" key="1">
    <citation type="submission" date="2022-11" db="EMBL/GenBank/DDBJ databases">
        <authorList>
            <person name="Kikuchi T."/>
        </authorList>
    </citation>
    <scope>NUCLEOTIDE SEQUENCE</scope>
    <source>
        <strain evidence="3">PS1010</strain>
    </source>
</reference>
<dbReference type="SMART" id="SM00194">
    <property type="entry name" value="PTPc"/>
    <property type="match status" value="1"/>
</dbReference>
<evidence type="ECO:0000313" key="4">
    <source>
        <dbReference type="Proteomes" id="UP001152747"/>
    </source>
</evidence>
<name>A0A9P1IQI9_9PELO</name>
<proteinExistence type="predicted"/>
<evidence type="ECO:0000256" key="1">
    <source>
        <dbReference type="SAM" id="MobiDB-lite"/>
    </source>
</evidence>
<protein>
    <recommendedName>
        <fullName evidence="2">Tyrosine-protein phosphatase domain-containing protein</fullName>
    </recommendedName>
</protein>
<feature type="compositionally biased region" description="Low complexity" evidence="1">
    <location>
        <begin position="106"/>
        <end position="118"/>
    </location>
</feature>
<dbReference type="EMBL" id="CANHGI010000004">
    <property type="protein sequence ID" value="CAI5449301.1"/>
    <property type="molecule type" value="Genomic_DNA"/>
</dbReference>